<feature type="compositionally biased region" description="Basic residues" evidence="18">
    <location>
        <begin position="496"/>
        <end position="508"/>
    </location>
</feature>
<dbReference type="GO" id="GO:0045332">
    <property type="term" value="P:phospholipid translocation"/>
    <property type="evidence" value="ECO:0007669"/>
    <property type="project" value="TreeGrafter"/>
</dbReference>
<dbReference type="Pfam" id="PF16209">
    <property type="entry name" value="PhoLip_ATPase_N"/>
    <property type="match status" value="1"/>
</dbReference>
<organism evidence="21 22">
    <name type="scientific">Paraglomus brasilianum</name>
    <dbReference type="NCBI Taxonomy" id="144538"/>
    <lineage>
        <taxon>Eukaryota</taxon>
        <taxon>Fungi</taxon>
        <taxon>Fungi incertae sedis</taxon>
        <taxon>Mucoromycota</taxon>
        <taxon>Glomeromycotina</taxon>
        <taxon>Glomeromycetes</taxon>
        <taxon>Paraglomerales</taxon>
        <taxon>Paraglomeraceae</taxon>
        <taxon>Paraglomus</taxon>
    </lineage>
</organism>
<feature type="transmembrane region" description="Helical" evidence="17">
    <location>
        <begin position="970"/>
        <end position="992"/>
    </location>
</feature>
<feature type="binding site" evidence="15">
    <location>
        <position position="609"/>
    </location>
    <ligand>
        <name>ATP</name>
        <dbReference type="ChEBI" id="CHEBI:30616"/>
    </ligand>
</feature>
<feature type="binding site" evidence="15">
    <location>
        <position position="913"/>
    </location>
    <ligand>
        <name>ATP</name>
        <dbReference type="ChEBI" id="CHEBI:30616"/>
    </ligand>
</feature>
<dbReference type="Gene3D" id="2.70.150.10">
    <property type="entry name" value="Calcium-transporting ATPase, cytoplasmic transduction domain A"/>
    <property type="match status" value="1"/>
</dbReference>
<evidence type="ECO:0000256" key="16">
    <source>
        <dbReference type="PIRSR" id="PIRSR606539-3"/>
    </source>
</evidence>
<keyword evidence="11 17" id="KW-0472">Membrane</keyword>
<feature type="binding site" evidence="16">
    <location>
        <position position="913"/>
    </location>
    <ligand>
        <name>Mg(2+)</name>
        <dbReference type="ChEBI" id="CHEBI:18420"/>
    </ligand>
</feature>
<dbReference type="InterPro" id="IPR036412">
    <property type="entry name" value="HAD-like_sf"/>
</dbReference>
<comment type="similarity">
    <text evidence="2 17">Belongs to the cation transport ATPase (P-type) (TC 3.A.3) family. Type IV subfamily.</text>
</comment>
<dbReference type="SFLD" id="SFLDG00002">
    <property type="entry name" value="C1.7:_P-type_atpase_like"/>
    <property type="match status" value="1"/>
</dbReference>
<evidence type="ECO:0000256" key="9">
    <source>
        <dbReference type="ARBA" id="ARBA00022967"/>
    </source>
</evidence>
<feature type="transmembrane region" description="Helical" evidence="17">
    <location>
        <begin position="1090"/>
        <end position="1108"/>
    </location>
</feature>
<feature type="binding site" evidence="15">
    <location>
        <position position="665"/>
    </location>
    <ligand>
        <name>ATP</name>
        <dbReference type="ChEBI" id="CHEBI:30616"/>
    </ligand>
</feature>
<evidence type="ECO:0000256" key="3">
    <source>
        <dbReference type="ARBA" id="ARBA00022553"/>
    </source>
</evidence>
<evidence type="ECO:0000256" key="8">
    <source>
        <dbReference type="ARBA" id="ARBA00022842"/>
    </source>
</evidence>
<keyword evidence="10 17" id="KW-1133">Transmembrane helix</keyword>
<feature type="binding site" evidence="15">
    <location>
        <position position="441"/>
    </location>
    <ligand>
        <name>ATP</name>
        <dbReference type="ChEBI" id="CHEBI:30616"/>
    </ligand>
</feature>
<dbReference type="SFLD" id="SFLDF00027">
    <property type="entry name" value="p-type_atpase"/>
    <property type="match status" value="1"/>
</dbReference>
<evidence type="ECO:0000256" key="15">
    <source>
        <dbReference type="PIRSR" id="PIRSR606539-2"/>
    </source>
</evidence>
<keyword evidence="3" id="KW-0597">Phosphoprotein</keyword>
<dbReference type="InterPro" id="IPR023299">
    <property type="entry name" value="ATPase_P-typ_cyto_dom_N"/>
</dbReference>
<dbReference type="SUPFAM" id="SSF81665">
    <property type="entry name" value="Calcium ATPase, transmembrane domain M"/>
    <property type="match status" value="1"/>
</dbReference>
<feature type="transmembrane region" description="Helical" evidence="17">
    <location>
        <begin position="998"/>
        <end position="1019"/>
    </location>
</feature>
<name>A0A9N9G5S1_9GLOM</name>
<reference evidence="21" key="1">
    <citation type="submission" date="2021-06" db="EMBL/GenBank/DDBJ databases">
        <authorList>
            <person name="Kallberg Y."/>
            <person name="Tangrot J."/>
            <person name="Rosling A."/>
        </authorList>
    </citation>
    <scope>NUCLEOTIDE SEQUENCE</scope>
    <source>
        <strain evidence="21">BR232B</strain>
    </source>
</reference>
<dbReference type="EC" id="7.6.2.1" evidence="17"/>
<feature type="compositionally biased region" description="Polar residues" evidence="18">
    <location>
        <begin position="814"/>
        <end position="826"/>
    </location>
</feature>
<evidence type="ECO:0000256" key="1">
    <source>
        <dbReference type="ARBA" id="ARBA00004141"/>
    </source>
</evidence>
<evidence type="ECO:0000256" key="2">
    <source>
        <dbReference type="ARBA" id="ARBA00008109"/>
    </source>
</evidence>
<dbReference type="Pfam" id="PF13246">
    <property type="entry name" value="Cation_ATPase"/>
    <property type="match status" value="1"/>
</dbReference>
<sequence>MANLLAQLWNGGRTQPSERYIYVNKPLPASLNNNKGRPLQTFVSNKVTTSKYTLLTFIPKNLYEQFRRVANFFFLLIAVLQFFPEFVTIHPVVAALPMIIITSITAFKDGFEDFKRHATDKTLNNRTTQTLGNWENVNSFDSSKTFFGYIKRCFGFDRTVSDGIEGAHWKDTLWKDVQVGDFLRLKEGDFIPADLIILSTSESNSLCYVETKNLDGETNLKIRQAVPETSDLQTPEDCAKVEFQVESEHPKADLINHNAKLIWSDKRQTPINLNTMLLRGCVLKNTEWVIGLVIFTGKDTKLALNSGKTPSKRSQIEKQMNIQVLVNLVIVAMMCIACAIGTKLWEQYYADRGDIAPFLGAQTLKENSTSTEAMISFWNGLITFQNIVPISLYLSIEFIKSVQAYFIYADNEMTYQGTSTIPKNWNLSDDLGQIEYIFSDKTGTLTKNVMEFRKCSINGKKYAGDSIDDSQSTSDPVSSSSSQVPSEPSSSDNSTKKKRDSKNSKKINKKPETRHFGDKNLIADLNSGYSEHTSMIDEFFTLLAICHTVLVSTNEEGEQQYKAQSPDEAALVKAAKDVGYTFVARDLNNITIVTPDGEKQFELLNVLEFNSTRKRMSIIVREPQHGKIKLYCKGADNIIFERLKLGQDYMITGEHLQEFANEGLRTLCLAVRDIDASYYEEWNADFKEAIVSTTNRDSRVAAVSERIERDLVLLGATAIEDRLQDGVPECIATLKRAGIKIWVLTGDKLETAISIGFATCLLSHDMNLIVIREGSRGKPNDIGVYEQLRNAADFFRDDPEIQKNLEEMEAPESAESTGTPRPSLSNYRSTSMGADSLFSMPTSPRTGGYALVIDGVALKHALEKWRPLLLNLACKCKGVVCCRVSPLQKAEVVKLVKHGKDVLTCAIGDGANDVSMIQAAHVGIGVVGEEGLQAVMSSDYAIAQFRFLTRLLLVHGHYAYIRNSSMIVNFFYKNMIGVGVLFWFQFFCGYTTTTIFEFTYILFWNLFFTSTPIFAIGIFDRDVPDRVAVQVPELYRWGMEEKSFTLARFIMYMLDSVYQSLICFFVPYFAYRLGSVNTYGRQPDLLEMGTTMAVACVTQANLFVGFNFKNWTVPHLITVWGSIALMYVYVAIYSLLPFSLVYGYDQVVYGGATFWACIMLIIVMAFLPRYVYRYYQRTCYPRDVDIIRELVKIEPPNHNFSNDSRVNPTLNMTRSPTSDTIISSLRPPQSDSITFTPRPSFTTDRTMQNLSLTPDSPIQSEFPVQDIQEGSCMVANMQTGEVITMRGYAFAQEAGTGRMIMGTLRRRKTNPALATRETVVKPSQLRRRSLPDVRASKDMTDVSDVSDVEKIRMVTFTESATSSTTATAYSSRRQSELASESLSLEELSGAQSETTGVTERSGIVNNVDIEARVLNSVVENISNEDNVLIEVVDGTSNDDDISSRTMEDGNNAVNRESNV</sequence>
<evidence type="ECO:0000256" key="12">
    <source>
        <dbReference type="ARBA" id="ARBA00034036"/>
    </source>
</evidence>
<dbReference type="InterPro" id="IPR023214">
    <property type="entry name" value="HAD_sf"/>
</dbReference>
<dbReference type="GO" id="GO:0140326">
    <property type="term" value="F:ATPase-coupled intramembrane lipid transporter activity"/>
    <property type="evidence" value="ECO:0007669"/>
    <property type="project" value="UniProtKB-EC"/>
</dbReference>
<dbReference type="Gene3D" id="3.40.50.1000">
    <property type="entry name" value="HAD superfamily/HAD-like"/>
    <property type="match status" value="1"/>
</dbReference>
<feature type="region of interest" description="Disordered" evidence="18">
    <location>
        <begin position="1435"/>
        <end position="1459"/>
    </location>
</feature>
<evidence type="ECO:0000256" key="6">
    <source>
        <dbReference type="ARBA" id="ARBA00022741"/>
    </source>
</evidence>
<dbReference type="Proteomes" id="UP000789739">
    <property type="component" value="Unassembled WGS sequence"/>
</dbReference>
<evidence type="ECO:0000256" key="18">
    <source>
        <dbReference type="SAM" id="MobiDB-lite"/>
    </source>
</evidence>
<dbReference type="GO" id="GO:0005886">
    <property type="term" value="C:plasma membrane"/>
    <property type="evidence" value="ECO:0007669"/>
    <property type="project" value="TreeGrafter"/>
</dbReference>
<dbReference type="GO" id="GO:0005524">
    <property type="term" value="F:ATP binding"/>
    <property type="evidence" value="ECO:0007669"/>
    <property type="project" value="UniProtKB-UniRule"/>
</dbReference>
<keyword evidence="4 17" id="KW-0812">Transmembrane</keyword>
<protein>
    <recommendedName>
        <fullName evidence="17">Phospholipid-transporting ATPase</fullName>
        <ecNumber evidence="17">7.6.2.1</ecNumber>
    </recommendedName>
</protein>
<feature type="compositionally biased region" description="Low complexity" evidence="18">
    <location>
        <begin position="469"/>
        <end position="493"/>
    </location>
</feature>
<evidence type="ECO:0000313" key="21">
    <source>
        <dbReference type="EMBL" id="CAG8583417.1"/>
    </source>
</evidence>
<feature type="active site" description="4-aspartylphosphate intermediate" evidence="14">
    <location>
        <position position="440"/>
    </location>
</feature>
<dbReference type="SUPFAM" id="SSF81660">
    <property type="entry name" value="Metal cation-transporting ATPase, ATP-binding domain N"/>
    <property type="match status" value="1"/>
</dbReference>
<dbReference type="FunFam" id="3.40.50.1000:FF:000001">
    <property type="entry name" value="Phospholipid-transporting ATPase IC"/>
    <property type="match status" value="1"/>
</dbReference>
<dbReference type="InterPro" id="IPR001757">
    <property type="entry name" value="P_typ_ATPase"/>
</dbReference>
<evidence type="ECO:0000256" key="4">
    <source>
        <dbReference type="ARBA" id="ARBA00022692"/>
    </source>
</evidence>
<keyword evidence="6 15" id="KW-0547">Nucleotide-binding</keyword>
<feature type="binding site" evidence="15">
    <location>
        <position position="746"/>
    </location>
    <ligand>
        <name>ATP</name>
        <dbReference type="ChEBI" id="CHEBI:30616"/>
    </ligand>
</feature>
<dbReference type="EMBL" id="CAJVPI010000935">
    <property type="protein sequence ID" value="CAG8583417.1"/>
    <property type="molecule type" value="Genomic_DNA"/>
</dbReference>
<dbReference type="FunFam" id="3.40.1110.10:FF:000087">
    <property type="entry name" value="Phospholipid-transporting ATPase"/>
    <property type="match status" value="1"/>
</dbReference>
<comment type="subcellular location">
    <subcellularLocation>
        <location evidence="1 17">Membrane</location>
        <topology evidence="1 17">Multi-pass membrane protein</topology>
    </subcellularLocation>
</comment>
<evidence type="ECO:0000256" key="5">
    <source>
        <dbReference type="ARBA" id="ARBA00022723"/>
    </source>
</evidence>
<feature type="binding site" evidence="15">
    <location>
        <position position="883"/>
    </location>
    <ligand>
        <name>ATP</name>
        <dbReference type="ChEBI" id="CHEBI:30616"/>
    </ligand>
</feature>
<dbReference type="InterPro" id="IPR006539">
    <property type="entry name" value="P-type_ATPase_IV"/>
</dbReference>
<dbReference type="Pfam" id="PF16212">
    <property type="entry name" value="PhoLip_ATPase_C"/>
    <property type="match status" value="1"/>
</dbReference>
<evidence type="ECO:0000256" key="11">
    <source>
        <dbReference type="ARBA" id="ARBA00023136"/>
    </source>
</evidence>
<dbReference type="GO" id="GO:0016887">
    <property type="term" value="F:ATP hydrolysis activity"/>
    <property type="evidence" value="ECO:0007669"/>
    <property type="project" value="InterPro"/>
</dbReference>
<feature type="transmembrane region" description="Helical" evidence="17">
    <location>
        <begin position="66"/>
        <end position="83"/>
    </location>
</feature>
<evidence type="ECO:0000313" key="22">
    <source>
        <dbReference type="Proteomes" id="UP000789739"/>
    </source>
</evidence>
<dbReference type="SUPFAM" id="SSF81653">
    <property type="entry name" value="Calcium ATPase, transduction domain A"/>
    <property type="match status" value="1"/>
</dbReference>
<dbReference type="GO" id="GO:0000287">
    <property type="term" value="F:magnesium ion binding"/>
    <property type="evidence" value="ECO:0007669"/>
    <property type="project" value="UniProtKB-UniRule"/>
</dbReference>
<evidence type="ECO:0000256" key="10">
    <source>
        <dbReference type="ARBA" id="ARBA00022989"/>
    </source>
</evidence>
<feature type="binding site" evidence="15">
    <location>
        <position position="440"/>
    </location>
    <ligand>
        <name>ATP</name>
        <dbReference type="ChEBI" id="CHEBI:30616"/>
    </ligand>
</feature>
<comment type="catalytic activity">
    <reaction evidence="13">
        <text>a 1,2-diacyl-sn-glycero-3-phosphoethanolamine(out) + ATP + H2O = a 1,2-diacyl-sn-glycero-3-phosphoethanolamine(in) + ADP + phosphate + H(+)</text>
        <dbReference type="Rhea" id="RHEA:66132"/>
        <dbReference type="ChEBI" id="CHEBI:15377"/>
        <dbReference type="ChEBI" id="CHEBI:15378"/>
        <dbReference type="ChEBI" id="CHEBI:30616"/>
        <dbReference type="ChEBI" id="CHEBI:43474"/>
        <dbReference type="ChEBI" id="CHEBI:64612"/>
        <dbReference type="ChEBI" id="CHEBI:456216"/>
    </reaction>
    <physiologicalReaction direction="left-to-right" evidence="13">
        <dbReference type="Rhea" id="RHEA:66133"/>
    </physiologicalReaction>
</comment>
<comment type="cofactor">
    <cofactor evidence="16">
        <name>Mg(2+)</name>
        <dbReference type="ChEBI" id="CHEBI:18420"/>
    </cofactor>
</comment>
<feature type="binding site" evidence="15">
    <location>
        <position position="889"/>
    </location>
    <ligand>
        <name>ATP</name>
        <dbReference type="ChEBI" id="CHEBI:30616"/>
    </ligand>
</feature>
<dbReference type="NCBIfam" id="TIGR01494">
    <property type="entry name" value="ATPase_P-type"/>
    <property type="match status" value="1"/>
</dbReference>
<dbReference type="CDD" id="cd02073">
    <property type="entry name" value="P-type_ATPase_APLT_Dnf-like"/>
    <property type="match status" value="1"/>
</dbReference>
<accession>A0A9N9G5S1</accession>
<dbReference type="SUPFAM" id="SSF56784">
    <property type="entry name" value="HAD-like"/>
    <property type="match status" value="1"/>
</dbReference>
<dbReference type="Gene3D" id="3.40.1110.10">
    <property type="entry name" value="Calcium-transporting ATPase, cytoplasmic domain N"/>
    <property type="match status" value="1"/>
</dbReference>
<feature type="domain" description="P-type ATPase C-terminal" evidence="20">
    <location>
        <begin position="935"/>
        <end position="1181"/>
    </location>
</feature>
<feature type="binding site" evidence="15">
    <location>
        <position position="912"/>
    </location>
    <ligand>
        <name>ATP</name>
        <dbReference type="ChEBI" id="CHEBI:30616"/>
    </ligand>
</feature>
<evidence type="ECO:0000259" key="20">
    <source>
        <dbReference type="Pfam" id="PF16212"/>
    </source>
</evidence>
<comment type="catalytic activity">
    <reaction evidence="12 17">
        <text>ATP + H2O + phospholipidSide 1 = ADP + phosphate + phospholipidSide 2.</text>
        <dbReference type="EC" id="7.6.2.1"/>
    </reaction>
</comment>
<evidence type="ECO:0000256" key="7">
    <source>
        <dbReference type="ARBA" id="ARBA00022840"/>
    </source>
</evidence>
<dbReference type="NCBIfam" id="TIGR01652">
    <property type="entry name" value="ATPase-Plipid"/>
    <property type="match status" value="1"/>
</dbReference>
<feature type="region of interest" description="Disordered" evidence="18">
    <location>
        <begin position="806"/>
        <end position="826"/>
    </location>
</feature>
<feature type="binding site" evidence="15">
    <location>
        <position position="747"/>
    </location>
    <ligand>
        <name>ATP</name>
        <dbReference type="ChEBI" id="CHEBI:30616"/>
    </ligand>
</feature>
<dbReference type="OrthoDB" id="377733at2759"/>
<dbReference type="InterPro" id="IPR018303">
    <property type="entry name" value="ATPase_P-typ_P_site"/>
</dbReference>
<keyword evidence="22" id="KW-1185">Reference proteome</keyword>
<gene>
    <name evidence="21" type="ORF">PBRASI_LOCUS6743</name>
</gene>
<dbReference type="InterPro" id="IPR008250">
    <property type="entry name" value="ATPase_P-typ_transduc_dom_A_sf"/>
</dbReference>
<feature type="domain" description="P-type ATPase N-terminal" evidence="19">
    <location>
        <begin position="32"/>
        <end position="94"/>
    </location>
</feature>
<dbReference type="PANTHER" id="PTHR24092">
    <property type="entry name" value="PROBABLE PHOSPHOLIPID-TRANSPORTING ATPASE"/>
    <property type="match status" value="1"/>
</dbReference>
<feature type="binding site" evidence="15">
    <location>
        <position position="633"/>
    </location>
    <ligand>
        <name>ATP</name>
        <dbReference type="ChEBI" id="CHEBI:30616"/>
    </ligand>
</feature>
<keyword evidence="7 15" id="KW-0067">ATP-binding</keyword>
<dbReference type="InterPro" id="IPR023298">
    <property type="entry name" value="ATPase_P-typ_TM_dom_sf"/>
</dbReference>
<dbReference type="PANTHER" id="PTHR24092:SF153">
    <property type="entry name" value="PHOSPHOLIPID-TRANSPORTING ATPASE"/>
    <property type="match status" value="1"/>
</dbReference>
<evidence type="ECO:0000256" key="17">
    <source>
        <dbReference type="RuleBase" id="RU362033"/>
    </source>
</evidence>
<feature type="binding site" evidence="16">
    <location>
        <position position="442"/>
    </location>
    <ligand>
        <name>Mg(2+)</name>
        <dbReference type="ChEBI" id="CHEBI:18420"/>
    </ligand>
</feature>
<dbReference type="SFLD" id="SFLDS00003">
    <property type="entry name" value="Haloacid_Dehalogenase"/>
    <property type="match status" value="1"/>
</dbReference>
<feature type="binding site" evidence="16">
    <location>
        <position position="440"/>
    </location>
    <ligand>
        <name>Mg(2+)</name>
        <dbReference type="ChEBI" id="CHEBI:18420"/>
    </ligand>
</feature>
<dbReference type="InterPro" id="IPR032631">
    <property type="entry name" value="P-type_ATPase_N"/>
</dbReference>
<keyword evidence="8 16" id="KW-0460">Magnesium</keyword>
<proteinExistence type="inferred from homology"/>
<feature type="transmembrane region" description="Helical" evidence="17">
    <location>
        <begin position="1115"/>
        <end position="1136"/>
    </location>
</feature>
<evidence type="ECO:0000259" key="19">
    <source>
        <dbReference type="Pfam" id="PF16209"/>
    </source>
</evidence>
<feature type="binding site" evidence="15">
    <location>
        <position position="745"/>
    </location>
    <ligand>
        <name>ATP</name>
        <dbReference type="ChEBI" id="CHEBI:30616"/>
    </ligand>
</feature>
<evidence type="ECO:0000256" key="14">
    <source>
        <dbReference type="PIRSR" id="PIRSR606539-1"/>
    </source>
</evidence>
<evidence type="ECO:0000256" key="13">
    <source>
        <dbReference type="ARBA" id="ARBA00049128"/>
    </source>
</evidence>
<feature type="region of interest" description="Disordered" evidence="18">
    <location>
        <begin position="464"/>
        <end position="513"/>
    </location>
</feature>
<dbReference type="PROSITE" id="PS00154">
    <property type="entry name" value="ATPASE_E1_E2"/>
    <property type="match status" value="1"/>
</dbReference>
<feature type="transmembrane region" description="Helical" evidence="17">
    <location>
        <begin position="1148"/>
        <end position="1167"/>
    </location>
</feature>
<dbReference type="InterPro" id="IPR044492">
    <property type="entry name" value="P_typ_ATPase_HD_dom"/>
</dbReference>
<feature type="transmembrane region" description="Helical" evidence="17">
    <location>
        <begin position="1049"/>
        <end position="1070"/>
    </location>
</feature>
<dbReference type="PRINTS" id="PR00119">
    <property type="entry name" value="CATATPASE"/>
</dbReference>
<feature type="binding site" evidence="15">
    <location>
        <position position="442"/>
    </location>
    <ligand>
        <name>ATP</name>
        <dbReference type="ChEBI" id="CHEBI:30616"/>
    </ligand>
</feature>
<keyword evidence="5 16" id="KW-0479">Metal-binding</keyword>
<dbReference type="InterPro" id="IPR032630">
    <property type="entry name" value="P_typ_ATPase_c"/>
</dbReference>
<keyword evidence="9 17" id="KW-1278">Translocase</keyword>
<comment type="caution">
    <text evidence="21">The sequence shown here is derived from an EMBL/GenBank/DDBJ whole genome shotgun (WGS) entry which is preliminary data.</text>
</comment>
<feature type="binding site" evidence="16">
    <location>
        <position position="909"/>
    </location>
    <ligand>
        <name>Mg(2+)</name>
        <dbReference type="ChEBI" id="CHEBI:18420"/>
    </ligand>
</feature>
<feature type="binding site" evidence="15">
    <location>
        <position position="568"/>
    </location>
    <ligand>
        <name>ATP</name>
        <dbReference type="ChEBI" id="CHEBI:30616"/>
    </ligand>
</feature>